<name>A0ABW4KZ53_9BURK</name>
<keyword evidence="1" id="KW-0805">Transcription regulation</keyword>
<protein>
    <submittedName>
        <fullName evidence="3">TrfB-related DNA-binding protein</fullName>
    </submittedName>
</protein>
<comment type="caution">
    <text evidence="3">The sequence shown here is derived from an EMBL/GenBank/DDBJ whole genome shotgun (WGS) entry which is preliminary data.</text>
</comment>
<dbReference type="RefSeq" id="WP_147915005.1">
    <property type="nucleotide sequence ID" value="NZ_JBHUEJ010000046.1"/>
</dbReference>
<keyword evidence="4" id="KW-1185">Reference proteome</keyword>
<proteinExistence type="predicted"/>
<dbReference type="Gene3D" id="1.10.10.2690">
    <property type="match status" value="1"/>
</dbReference>
<evidence type="ECO:0000313" key="3">
    <source>
        <dbReference type="EMBL" id="MFD1712711.1"/>
    </source>
</evidence>
<evidence type="ECO:0000256" key="1">
    <source>
        <dbReference type="ARBA" id="ARBA00023015"/>
    </source>
</evidence>
<evidence type="ECO:0000313" key="4">
    <source>
        <dbReference type="Proteomes" id="UP001597304"/>
    </source>
</evidence>
<reference evidence="4" key="1">
    <citation type="journal article" date="2019" name="Int. J. Syst. Evol. Microbiol.">
        <title>The Global Catalogue of Microorganisms (GCM) 10K type strain sequencing project: providing services to taxonomists for standard genome sequencing and annotation.</title>
        <authorList>
            <consortium name="The Broad Institute Genomics Platform"/>
            <consortium name="The Broad Institute Genome Sequencing Center for Infectious Disease"/>
            <person name="Wu L."/>
            <person name="Ma J."/>
        </authorList>
    </citation>
    <scope>NUCLEOTIDE SEQUENCE [LARGE SCALE GENOMIC DNA]</scope>
    <source>
        <strain evidence="4">LMG 29247</strain>
    </source>
</reference>
<organism evidence="3 4">
    <name type="scientific">Ottowia flava</name>
    <dbReference type="NCBI Taxonomy" id="2675430"/>
    <lineage>
        <taxon>Bacteria</taxon>
        <taxon>Pseudomonadati</taxon>
        <taxon>Pseudomonadota</taxon>
        <taxon>Betaproteobacteria</taxon>
        <taxon>Burkholderiales</taxon>
        <taxon>Comamonadaceae</taxon>
        <taxon>Ottowia</taxon>
    </lineage>
</organism>
<keyword evidence="2" id="KW-0804">Transcription</keyword>
<evidence type="ECO:0000256" key="2">
    <source>
        <dbReference type="ARBA" id="ARBA00023163"/>
    </source>
</evidence>
<dbReference type="InterPro" id="IPR053721">
    <property type="entry name" value="Fimbrial_Adhesin_Reg"/>
</dbReference>
<dbReference type="EMBL" id="JBHUEJ010000046">
    <property type="protein sequence ID" value="MFD1712711.1"/>
    <property type="molecule type" value="Genomic_DNA"/>
</dbReference>
<gene>
    <name evidence="3" type="ORF">ACFSF0_19105</name>
</gene>
<keyword evidence="3" id="KW-0238">DNA-binding</keyword>
<dbReference type="GO" id="GO:0003677">
    <property type="term" value="F:DNA binding"/>
    <property type="evidence" value="ECO:0007669"/>
    <property type="project" value="UniProtKB-KW"/>
</dbReference>
<dbReference type="Proteomes" id="UP001597304">
    <property type="component" value="Unassembled WGS sequence"/>
</dbReference>
<accession>A0ABW4KZ53</accession>
<sequence length="94" mass="10104">MPAESTPKAQAGKRGRPLAGQRFTEAEFAAVALLLRRVTSDRLKLAKLHLVDGLPQSTIATQHGCSRQNVNGAVNIVRRASLMLEEANKLAGKT</sequence>